<name>A0A673MNW3_9TELE</name>
<dbReference type="SMART" id="SM00355">
    <property type="entry name" value="ZnF_C2H2"/>
    <property type="match status" value="7"/>
</dbReference>
<evidence type="ECO:0000256" key="5">
    <source>
        <dbReference type="PROSITE-ProRule" id="PRU00042"/>
    </source>
</evidence>
<feature type="region of interest" description="Disordered" evidence="6">
    <location>
        <begin position="283"/>
        <end position="313"/>
    </location>
</feature>
<keyword evidence="9" id="KW-1185">Reference proteome</keyword>
<feature type="compositionally biased region" description="Basic and acidic residues" evidence="6">
    <location>
        <begin position="492"/>
        <end position="513"/>
    </location>
</feature>
<dbReference type="PROSITE" id="PS00028">
    <property type="entry name" value="ZINC_FINGER_C2H2_1"/>
    <property type="match status" value="1"/>
</dbReference>
<feature type="region of interest" description="Disordered" evidence="6">
    <location>
        <begin position="624"/>
        <end position="662"/>
    </location>
</feature>
<evidence type="ECO:0000256" key="1">
    <source>
        <dbReference type="ARBA" id="ARBA00022723"/>
    </source>
</evidence>
<feature type="compositionally biased region" description="Basic and acidic residues" evidence="6">
    <location>
        <begin position="884"/>
        <end position="893"/>
    </location>
</feature>
<dbReference type="GO" id="GO:0045944">
    <property type="term" value="P:positive regulation of transcription by RNA polymerase II"/>
    <property type="evidence" value="ECO:0007669"/>
    <property type="project" value="TreeGrafter"/>
</dbReference>
<feature type="compositionally biased region" description="Low complexity" evidence="6">
    <location>
        <begin position="466"/>
        <end position="491"/>
    </location>
</feature>
<evidence type="ECO:0000313" key="8">
    <source>
        <dbReference type="Ensembl" id="ENSSRHP00000089865.1"/>
    </source>
</evidence>
<feature type="compositionally biased region" description="Polar residues" evidence="6">
    <location>
        <begin position="1419"/>
        <end position="1432"/>
    </location>
</feature>
<accession>A0A673MNW3</accession>
<keyword evidence="4" id="KW-0862">Zinc</keyword>
<evidence type="ECO:0000256" key="2">
    <source>
        <dbReference type="ARBA" id="ARBA00022737"/>
    </source>
</evidence>
<dbReference type="InterPro" id="IPR013087">
    <property type="entry name" value="Znf_C2H2_type"/>
</dbReference>
<feature type="compositionally biased region" description="Acidic residues" evidence="6">
    <location>
        <begin position="834"/>
        <end position="853"/>
    </location>
</feature>
<feature type="region of interest" description="Disordered" evidence="6">
    <location>
        <begin position="442"/>
        <end position="513"/>
    </location>
</feature>
<evidence type="ECO:0000256" key="6">
    <source>
        <dbReference type="SAM" id="MobiDB-lite"/>
    </source>
</evidence>
<feature type="compositionally biased region" description="Polar residues" evidence="6">
    <location>
        <begin position="780"/>
        <end position="794"/>
    </location>
</feature>
<organism evidence="8 9">
    <name type="scientific">Sinocyclocheilus rhinocerous</name>
    <dbReference type="NCBI Taxonomy" id="307959"/>
    <lineage>
        <taxon>Eukaryota</taxon>
        <taxon>Metazoa</taxon>
        <taxon>Chordata</taxon>
        <taxon>Craniata</taxon>
        <taxon>Vertebrata</taxon>
        <taxon>Euteleostomi</taxon>
        <taxon>Actinopterygii</taxon>
        <taxon>Neopterygii</taxon>
        <taxon>Teleostei</taxon>
        <taxon>Ostariophysi</taxon>
        <taxon>Cypriniformes</taxon>
        <taxon>Cyprinidae</taxon>
        <taxon>Cyprininae</taxon>
        <taxon>Sinocyclocheilus</taxon>
    </lineage>
</organism>
<keyword evidence="2" id="KW-0677">Repeat</keyword>
<dbReference type="InterPro" id="IPR036236">
    <property type="entry name" value="Znf_C2H2_sf"/>
</dbReference>
<evidence type="ECO:0000313" key="9">
    <source>
        <dbReference type="Proteomes" id="UP000472270"/>
    </source>
</evidence>
<feature type="compositionally biased region" description="Polar residues" evidence="6">
    <location>
        <begin position="649"/>
        <end position="662"/>
    </location>
</feature>
<reference evidence="8" key="2">
    <citation type="submission" date="2025-09" db="UniProtKB">
        <authorList>
            <consortium name="Ensembl"/>
        </authorList>
    </citation>
    <scope>IDENTIFICATION</scope>
</reference>
<feature type="domain" description="C2H2-type" evidence="7">
    <location>
        <begin position="251"/>
        <end position="279"/>
    </location>
</feature>
<dbReference type="Ensembl" id="ENSSRHT00000092288.1">
    <property type="protein sequence ID" value="ENSSRHP00000089865.1"/>
    <property type="gene ID" value="ENSSRHG00000044388.1"/>
</dbReference>
<feature type="compositionally biased region" description="Polar residues" evidence="6">
    <location>
        <begin position="802"/>
        <end position="831"/>
    </location>
</feature>
<keyword evidence="1" id="KW-0479">Metal-binding</keyword>
<dbReference type="PROSITE" id="PS50157">
    <property type="entry name" value="ZINC_FINGER_C2H2_2"/>
    <property type="match status" value="2"/>
</dbReference>
<dbReference type="GO" id="GO:0005634">
    <property type="term" value="C:nucleus"/>
    <property type="evidence" value="ECO:0007669"/>
    <property type="project" value="TreeGrafter"/>
</dbReference>
<dbReference type="PANTHER" id="PTHR24403:SF81">
    <property type="entry name" value="ZINC FINGER PROTEIN 518A"/>
    <property type="match status" value="1"/>
</dbReference>
<sequence>MPRQQALKAKRCSLSFLKGSYDVAKNNIILCIWCNEMCGLRFKKHIIFHYFSKLIGLKKRGEYLKCVMEMLRPLPYSTDNLHTDGKASGKTPCKMQQGAIFSGKILSFCCSECKDNTTYSPNDLLKHFQGTHKGTLPTYPCDLCLFVTNEFSSLQRHRIGHRNTLVTCEICNDGVQYSLLLLTRHFTNCHSCNGQFLCKKCEFSTRDAGTFVQHIHHHNERNHKCVKCPHGSPTQGEHQRHNMVHSGTFPFSCQICGYSAARRDYLNKHLTVAHGEEMNKWRTNEDSSGVSSPGLKRLLKKSPPVGGSRESQWMSKRNSIPGVGLLDHNGRLFNPEKTLEETQQFLERAVGVKKESVKWTKSPLKSEPQTLHLIPSIKPQPKLQEHEISPGSPGLLNSTNSNGLTVLMVKNHISIPPNCTTKVMGFQMVDGKKHLVLKVIPTKQEDSTENEISDSHIGDDEDKITSSPCSSSSPSIGSLLSLESGESNEISSIKEESQEVENHIGNHLPPTDEYKASFESASKAGQVNNEDTEVSHSVKVLSTSSKDAALSLCQSRQSNGRSSPHLHEVSFLCSSEKCSTDDIQTASALPVSTKELSSTDSETTLSDLQMAQVDSSKYEAKALASVMDEPSGSQSSADETTCPDAVSDLESNPEMSVEGKSTNTDILKSKLPSKTTVDATFSVMSEESLIQEPCENSTEPDSPIKSPVEKSILDLVAKEEQDSDSDKVETLCKMTDIKTSTAEVGECFQFYPNAHSDSSETPASDSIVVKSSEVTKNKTTEANAQNETSKSASTEAKDSNTEVENNFLHSPSQEVFSFHNYSKDTSGSSPDSLLPEEDSPQGLEEEECEEDFGDWSLTLPASPPLPTEEDSKGGASESDLVSESGEKALERVSDSDIEVDECIATVDDSLMPVLPEKEGEEACSSAPEKKQEGITFASENTTASVNSAAVLGKILEKHSDAIISQQLEKERMRSSATVQETVRPTKTTLRILQTPEGKQQMFLQTTDTPYAVPVQLKSGAGFKLITKSCSPKINVSYVKPGIEMACKTTGVALTLNGGRIGMSAQSSNLETKGQPSAQMAPSGSGNRYFVNASAILLSGAVKSSSGEQATNVPQTCYLVQRPLPVTPVSSESSGSSSKTVLATRPVLAMPVNAADKTSPLQAGRQAYLVRYISPAKSGILLKNSDGKTLNQGNQVNEAGKNRVFLKIVRGPNGTRFLSTAPYTTTKKSVYLATSSLQSPCLLMSSNKSLTNVSAGFKTSTNSQGLIHKLIPASQLKHILPQSNVQIKSRADHDVALQKSPLVPCSIHARSQRKRRRRALFEEMLESSSKMRRISSKSSAEKDATSIWEPVAKDVVRTLRLCPFSPLQEIKCPRRNQPVVVLNHPDADIPEVASIMRSVNKYKGEVLKVALSQNTLKALSESPRTLSKQNASNGSGGERSRPEGGAVQERFILKLKLKKTSRNKYEVVRSTSAGSEQQSTFCCWFCGRVFNNQEDWIGHGQRHLMEATRDWNKLF</sequence>
<evidence type="ECO:0000256" key="3">
    <source>
        <dbReference type="ARBA" id="ARBA00022771"/>
    </source>
</evidence>
<feature type="region of interest" description="Disordered" evidence="6">
    <location>
        <begin position="752"/>
        <end position="893"/>
    </location>
</feature>
<feature type="compositionally biased region" description="Polar residues" evidence="6">
    <location>
        <begin position="755"/>
        <end position="764"/>
    </location>
</feature>
<reference evidence="8" key="1">
    <citation type="submission" date="2025-08" db="UniProtKB">
        <authorList>
            <consortium name="Ensembl"/>
        </authorList>
    </citation>
    <scope>IDENTIFICATION</scope>
</reference>
<evidence type="ECO:0000259" key="7">
    <source>
        <dbReference type="PROSITE" id="PS50157"/>
    </source>
</evidence>
<dbReference type="Gene3D" id="3.30.160.60">
    <property type="entry name" value="Classic Zinc Finger"/>
    <property type="match status" value="2"/>
</dbReference>
<evidence type="ECO:0000256" key="4">
    <source>
        <dbReference type="ARBA" id="ARBA00022833"/>
    </source>
</evidence>
<dbReference type="InterPro" id="IPR050688">
    <property type="entry name" value="Zinc_finger/UBP_domain"/>
</dbReference>
<proteinExistence type="predicted"/>
<keyword evidence="3 5" id="KW-0863">Zinc-finger</keyword>
<protein>
    <submittedName>
        <fullName evidence="8">Si:ch211-214e3.5</fullName>
    </submittedName>
</protein>
<feature type="domain" description="C2H2-type" evidence="7">
    <location>
        <begin position="1480"/>
        <end position="1507"/>
    </location>
</feature>
<dbReference type="Proteomes" id="UP000472270">
    <property type="component" value="Unassembled WGS sequence"/>
</dbReference>
<feature type="region of interest" description="Disordered" evidence="6">
    <location>
        <begin position="688"/>
        <end position="711"/>
    </location>
</feature>
<feature type="region of interest" description="Disordered" evidence="6">
    <location>
        <begin position="1419"/>
        <end position="1443"/>
    </location>
</feature>
<dbReference type="SUPFAM" id="SSF57667">
    <property type="entry name" value="beta-beta-alpha zinc fingers"/>
    <property type="match status" value="1"/>
</dbReference>
<dbReference type="GO" id="GO:0008270">
    <property type="term" value="F:zinc ion binding"/>
    <property type="evidence" value="ECO:0007669"/>
    <property type="project" value="UniProtKB-KW"/>
</dbReference>
<dbReference type="PANTHER" id="PTHR24403">
    <property type="entry name" value="ZINC FINGER PROTEIN"/>
    <property type="match status" value="1"/>
</dbReference>